<dbReference type="PANTHER" id="PTHR38600">
    <property type="entry name" value="TRANSCRIPTIONAL REGULATORY PROTEIN"/>
    <property type="match status" value="1"/>
</dbReference>
<proteinExistence type="predicted"/>
<evidence type="ECO:0000313" key="2">
    <source>
        <dbReference type="Proteomes" id="UP000283387"/>
    </source>
</evidence>
<dbReference type="AlphaFoldDB" id="A0A419WB06"/>
<dbReference type="Proteomes" id="UP000283387">
    <property type="component" value="Unassembled WGS sequence"/>
</dbReference>
<keyword evidence="2" id="KW-1185">Reference proteome</keyword>
<dbReference type="PANTHER" id="PTHR38600:SF2">
    <property type="entry name" value="SLL0088 PROTEIN"/>
    <property type="match status" value="1"/>
</dbReference>
<organism evidence="1 2">
    <name type="scientific">Mangrovibacterium diazotrophicum</name>
    <dbReference type="NCBI Taxonomy" id="1261403"/>
    <lineage>
        <taxon>Bacteria</taxon>
        <taxon>Pseudomonadati</taxon>
        <taxon>Bacteroidota</taxon>
        <taxon>Bacteroidia</taxon>
        <taxon>Marinilabiliales</taxon>
        <taxon>Prolixibacteraceae</taxon>
        <taxon>Mangrovibacterium</taxon>
    </lineage>
</organism>
<name>A0A419WB06_9BACT</name>
<comment type="caution">
    <text evidence="1">The sequence shown here is derived from an EMBL/GenBank/DDBJ whole genome shotgun (WGS) entry which is preliminary data.</text>
</comment>
<dbReference type="InterPro" id="IPR036388">
    <property type="entry name" value="WH-like_DNA-bd_sf"/>
</dbReference>
<dbReference type="EMBL" id="RAPN01000001">
    <property type="protein sequence ID" value="RKD92604.1"/>
    <property type="molecule type" value="Genomic_DNA"/>
</dbReference>
<sequence>MEKYLSTYQRALNSTPERMLVFLKMRGPQSAAVLSKAFEITNEGARLHLKKLMDDGLVESEKVSKGVGRPTVLYGLSAKGYERFPNTHAELTVQLLSSIKGILGQDALDQLIAAREQATTRRYEEALGQCTDVEDKLNRLVEIRSEEGYMAEWEKDDEGYLLMENHCPICAAATECQGFCRAELNTFRLAMGNQFQVDRTEHIVKGERRCSYRVKANG</sequence>
<dbReference type="RefSeq" id="WP_211338063.1">
    <property type="nucleotide sequence ID" value="NZ_RAPN01000001.1"/>
</dbReference>
<evidence type="ECO:0000313" key="1">
    <source>
        <dbReference type="EMBL" id="RKD92604.1"/>
    </source>
</evidence>
<dbReference type="Gene3D" id="1.10.10.10">
    <property type="entry name" value="Winged helix-like DNA-binding domain superfamily/Winged helix DNA-binding domain"/>
    <property type="match status" value="1"/>
</dbReference>
<dbReference type="InterPro" id="IPR036390">
    <property type="entry name" value="WH_DNA-bd_sf"/>
</dbReference>
<protein>
    <submittedName>
        <fullName evidence="1">Putative ArsR family transcriptional regulator</fullName>
    </submittedName>
</protein>
<dbReference type="SUPFAM" id="SSF46785">
    <property type="entry name" value="Winged helix' DNA-binding domain"/>
    <property type="match status" value="1"/>
</dbReference>
<gene>
    <name evidence="1" type="ORF">BC643_2979</name>
</gene>
<accession>A0A419WB06</accession>
<reference evidence="1 2" key="1">
    <citation type="submission" date="2018-09" db="EMBL/GenBank/DDBJ databases">
        <title>Genomic Encyclopedia of Archaeal and Bacterial Type Strains, Phase II (KMG-II): from individual species to whole genera.</title>
        <authorList>
            <person name="Goeker M."/>
        </authorList>
    </citation>
    <scope>NUCLEOTIDE SEQUENCE [LARGE SCALE GENOMIC DNA]</scope>
    <source>
        <strain evidence="1 2">DSM 27148</strain>
    </source>
</reference>